<feature type="region of interest" description="Disordered" evidence="1">
    <location>
        <begin position="1"/>
        <end position="51"/>
    </location>
</feature>
<comment type="caution">
    <text evidence="2">The sequence shown here is derived from an EMBL/GenBank/DDBJ whole genome shotgun (WGS) entry which is preliminary data.</text>
</comment>
<dbReference type="Proteomes" id="UP001438707">
    <property type="component" value="Unassembled WGS sequence"/>
</dbReference>
<sequence length="259" mass="28496">MPPVHLRRSQHPESSVSYASGPPSEPPSEAPSIGESFTPSPEAGNTRPPQRKTGIDLYWAQIDSQQELPGDEDLSDFMHVYRRHNSSLPVLEGQMILCRVLSVSRQSLLLDTGTSTARCLHSQISPAQLVQSSRTDTSTRTGPSDYRVGDLIKFRLEDIMSPYGDVVLETRANAKSPAKDDVFAELVEAYEKRVSDLGLAIYAFVTCCTQACHGTSLEQCKRRVRCGRERNGGLLPLQPHGPTHICTHWGAAALFNPQV</sequence>
<evidence type="ECO:0000313" key="3">
    <source>
        <dbReference type="Proteomes" id="UP001438707"/>
    </source>
</evidence>
<name>A0AAW1SB03_9CHLO</name>
<proteinExistence type="predicted"/>
<accession>A0AAW1SB03</accession>
<protein>
    <submittedName>
        <fullName evidence="2">Uncharacterized protein</fullName>
    </submittedName>
</protein>
<organism evidence="2 3">
    <name type="scientific">Apatococcus lobatus</name>
    <dbReference type="NCBI Taxonomy" id="904363"/>
    <lineage>
        <taxon>Eukaryota</taxon>
        <taxon>Viridiplantae</taxon>
        <taxon>Chlorophyta</taxon>
        <taxon>core chlorophytes</taxon>
        <taxon>Trebouxiophyceae</taxon>
        <taxon>Chlorellales</taxon>
        <taxon>Chlorellaceae</taxon>
        <taxon>Apatococcus</taxon>
    </lineage>
</organism>
<gene>
    <name evidence="2" type="ORF">WJX74_002589</name>
</gene>
<dbReference type="AlphaFoldDB" id="A0AAW1SB03"/>
<evidence type="ECO:0000313" key="2">
    <source>
        <dbReference type="EMBL" id="KAK9842803.1"/>
    </source>
</evidence>
<evidence type="ECO:0000256" key="1">
    <source>
        <dbReference type="SAM" id="MobiDB-lite"/>
    </source>
</evidence>
<reference evidence="2 3" key="1">
    <citation type="journal article" date="2024" name="Nat. Commun.">
        <title>Phylogenomics reveals the evolutionary origins of lichenization in chlorophyte algae.</title>
        <authorList>
            <person name="Puginier C."/>
            <person name="Libourel C."/>
            <person name="Otte J."/>
            <person name="Skaloud P."/>
            <person name="Haon M."/>
            <person name="Grisel S."/>
            <person name="Petersen M."/>
            <person name="Berrin J.G."/>
            <person name="Delaux P.M."/>
            <person name="Dal Grande F."/>
            <person name="Keller J."/>
        </authorList>
    </citation>
    <scope>NUCLEOTIDE SEQUENCE [LARGE SCALE GENOMIC DNA]</scope>
    <source>
        <strain evidence="2 3">SAG 2145</strain>
    </source>
</reference>
<dbReference type="EMBL" id="JALJOS010000002">
    <property type="protein sequence ID" value="KAK9842803.1"/>
    <property type="molecule type" value="Genomic_DNA"/>
</dbReference>
<keyword evidence="3" id="KW-1185">Reference proteome</keyword>